<dbReference type="EMBL" id="PKGZ01000004">
    <property type="protein sequence ID" value="PKY91203.1"/>
    <property type="molecule type" value="Genomic_DNA"/>
</dbReference>
<dbReference type="PATRIC" id="fig|87541.4.peg.838"/>
<organism evidence="4 6">
    <name type="scientific">Aerococcus christensenii</name>
    <dbReference type="NCBI Taxonomy" id="87541"/>
    <lineage>
        <taxon>Bacteria</taxon>
        <taxon>Bacillati</taxon>
        <taxon>Bacillota</taxon>
        <taxon>Bacilli</taxon>
        <taxon>Lactobacillales</taxon>
        <taxon>Aerococcaceae</taxon>
        <taxon>Aerococcus</taxon>
    </lineage>
</organism>
<reference evidence="4 6" key="1">
    <citation type="submission" date="2016-01" db="EMBL/GenBank/DDBJ databases">
        <authorList>
            <person name="Oliw E.H."/>
        </authorList>
    </citation>
    <scope>NUCLEOTIDE SEQUENCE [LARGE SCALE GENOMIC DNA]</scope>
    <source>
        <strain evidence="4 6">KA00635</strain>
    </source>
</reference>
<evidence type="ECO:0000313" key="5">
    <source>
        <dbReference type="EMBL" id="PKY91203.1"/>
    </source>
</evidence>
<dbReference type="Proteomes" id="UP000070422">
    <property type="component" value="Unassembled WGS sequence"/>
</dbReference>
<evidence type="ECO:0000313" key="7">
    <source>
        <dbReference type="Proteomes" id="UP000234775"/>
    </source>
</evidence>
<accession>A0A133XZG7</accession>
<keyword evidence="2" id="KW-0472">Membrane</keyword>
<evidence type="ECO:0000313" key="6">
    <source>
        <dbReference type="Proteomes" id="UP000070422"/>
    </source>
</evidence>
<dbReference type="InterPro" id="IPR026870">
    <property type="entry name" value="Zinc_ribbon_dom"/>
</dbReference>
<dbReference type="STRING" id="87541.AWM71_00755"/>
<reference evidence="5 7" key="2">
    <citation type="submission" date="2017-12" db="EMBL/GenBank/DDBJ databases">
        <title>Phylogenetic diversity of female urinary microbiome.</title>
        <authorList>
            <person name="Thomas-White K."/>
            <person name="Wolfe A.J."/>
        </authorList>
    </citation>
    <scope>NUCLEOTIDE SEQUENCE [LARGE SCALE GENOMIC DNA]</scope>
    <source>
        <strain evidence="5 7">UMB0844</strain>
    </source>
</reference>
<feature type="compositionally biased region" description="Polar residues" evidence="1">
    <location>
        <begin position="47"/>
        <end position="71"/>
    </location>
</feature>
<comment type="caution">
    <text evidence="4">The sequence shown here is derived from an EMBL/GenBank/DDBJ whole genome shotgun (WGS) entry which is preliminary data.</text>
</comment>
<dbReference type="Proteomes" id="UP000234775">
    <property type="component" value="Unassembled WGS sequence"/>
</dbReference>
<feature type="transmembrane region" description="Helical" evidence="2">
    <location>
        <begin position="111"/>
        <end position="134"/>
    </location>
</feature>
<dbReference type="EMBL" id="LSCQ01000043">
    <property type="protein sequence ID" value="KXB36337.1"/>
    <property type="molecule type" value="Genomic_DNA"/>
</dbReference>
<feature type="compositionally biased region" description="Low complexity" evidence="1">
    <location>
        <begin position="81"/>
        <end position="92"/>
    </location>
</feature>
<dbReference type="AlphaFoldDB" id="A0A133XZG7"/>
<evidence type="ECO:0000256" key="2">
    <source>
        <dbReference type="SAM" id="Phobius"/>
    </source>
</evidence>
<feature type="region of interest" description="Disordered" evidence="1">
    <location>
        <begin position="25"/>
        <end position="98"/>
    </location>
</feature>
<evidence type="ECO:0000256" key="1">
    <source>
        <dbReference type="SAM" id="MobiDB-lite"/>
    </source>
</evidence>
<keyword evidence="2" id="KW-1133">Transmembrane helix</keyword>
<sequence>MYCTHCGSSLHQGDNFCTHCGTPASKEKTVTQPKHSVEKAVAPPTHPSQTSTENVNTEQAQTPPQTSPQGNTEEEPKAENSKTTTSSHSASSTKEHHIPVSLAENTPIKTVAFAAMVVIIIFAIKQFPNLFFAFKNLLFMGGF</sequence>
<dbReference type="Pfam" id="PF13240">
    <property type="entry name" value="Zn_Ribbon_1"/>
    <property type="match status" value="1"/>
</dbReference>
<dbReference type="RefSeq" id="WP_060936781.1">
    <property type="nucleotide sequence ID" value="NZ_JASOZP010000014.1"/>
</dbReference>
<keyword evidence="7" id="KW-1185">Reference proteome</keyword>
<name>A0A133XZG7_9LACT</name>
<keyword evidence="2" id="KW-0812">Transmembrane</keyword>
<dbReference type="OrthoDB" id="2837961at2"/>
<gene>
    <name evidence="5" type="ORF">CYJ27_05735</name>
    <name evidence="4" type="ORF">HMPREF3187_00846</name>
</gene>
<protein>
    <submittedName>
        <fullName evidence="5">Zinc ribbon domain-containing protein</fullName>
    </submittedName>
</protein>
<evidence type="ECO:0000259" key="3">
    <source>
        <dbReference type="Pfam" id="PF13240"/>
    </source>
</evidence>
<proteinExistence type="predicted"/>
<evidence type="ECO:0000313" key="4">
    <source>
        <dbReference type="EMBL" id="KXB36337.1"/>
    </source>
</evidence>
<feature type="domain" description="Zinc-ribbon" evidence="3">
    <location>
        <begin position="2"/>
        <end position="23"/>
    </location>
</feature>